<dbReference type="GO" id="GO:0051213">
    <property type="term" value="F:dioxygenase activity"/>
    <property type="evidence" value="ECO:0007669"/>
    <property type="project" value="UniProtKB-KW"/>
</dbReference>
<feature type="domain" description="VOC" evidence="2">
    <location>
        <begin position="168"/>
        <end position="288"/>
    </location>
</feature>
<dbReference type="GO" id="GO:0046872">
    <property type="term" value="F:metal ion binding"/>
    <property type="evidence" value="ECO:0007669"/>
    <property type="project" value="UniProtKB-KW"/>
</dbReference>
<dbReference type="EMBL" id="CP001678">
    <property type="protein sequence ID" value="ACT59986.1"/>
    <property type="molecule type" value="Genomic_DNA"/>
</dbReference>
<keyword evidence="3" id="KW-0223">Dioxygenase</keyword>
<dbReference type="PANTHER" id="PTHR43048">
    <property type="entry name" value="METHYLMALONYL-COA EPIMERASE"/>
    <property type="match status" value="1"/>
</dbReference>
<protein>
    <submittedName>
        <fullName evidence="3">Glyoxalase/bleomycin resistance protein/dioxygenase</fullName>
    </submittedName>
</protein>
<reference evidence="4" key="1">
    <citation type="journal article" date="2011" name="J. Bacteriol.">
        <title>Genome sequences of eight morphologically diverse alphaproteobacteria.</title>
        <authorList>
            <consortium name="US DOE Joint Genome Institute"/>
            <person name="Brown P.J."/>
            <person name="Kysela D.T."/>
            <person name="Buechlein A."/>
            <person name="Hemmerich C."/>
            <person name="Brun Y.V."/>
        </authorList>
    </citation>
    <scope>NUCLEOTIDE SEQUENCE [LARGE SCALE GENOMIC DNA]</scope>
    <source>
        <strain evidence="4">ATCC 49814 / DSM 5838 / IFAM 1418</strain>
    </source>
</reference>
<sequence length="290" mass="31843">MFYAISGRMLTGLDHIVLICNDLDVATSNYKMLLGREPDWTAVTPDDGTASVWFQIGETGLELLGPEGDGPVGDKLKKMIAAGGGGLVSLAFSCVQIDEMHTCFSKRGLVPSDISHGQSTDSATGKTRSWKRLRLDTSQTGGVRQFVIQNEKSTPIKSKHYGDDSVQSLDHVVINSLHPERAAALYGARLGCDLRLDTERVDLASRFLFFRVGTSTIEIVSRLGVSASTQMNDSLWGLSWYVKNLDMAHKRVKKAGFNVTDIRPGRKKGTQVFTVLDRTCNTPTLFIERS</sequence>
<keyword evidence="4" id="KW-1185">Reference proteome</keyword>
<dbReference type="CDD" id="cd06587">
    <property type="entry name" value="VOC"/>
    <property type="match status" value="1"/>
</dbReference>
<evidence type="ECO:0000256" key="1">
    <source>
        <dbReference type="ARBA" id="ARBA00022723"/>
    </source>
</evidence>
<dbReference type="InterPro" id="IPR037523">
    <property type="entry name" value="VOC_core"/>
</dbReference>
<dbReference type="AlphaFoldDB" id="C6XMS2"/>
<keyword evidence="1" id="KW-0479">Metal-binding</keyword>
<proteinExistence type="predicted"/>
<dbReference type="Gene3D" id="3.10.180.10">
    <property type="entry name" value="2,3-Dihydroxybiphenyl 1,2-Dioxygenase, domain 1"/>
    <property type="match status" value="2"/>
</dbReference>
<dbReference type="KEGG" id="hba:Hbal_2306"/>
<dbReference type="STRING" id="582402.Hbal_2306"/>
<dbReference type="GO" id="GO:0004493">
    <property type="term" value="F:methylmalonyl-CoA epimerase activity"/>
    <property type="evidence" value="ECO:0007669"/>
    <property type="project" value="TreeGrafter"/>
</dbReference>
<dbReference type="InterPro" id="IPR029068">
    <property type="entry name" value="Glyas_Bleomycin-R_OHBP_Dase"/>
</dbReference>
<organism evidence="3 4">
    <name type="scientific">Hirschia baltica (strain ATCC 49814 / DSM 5838 / IFAM 1418)</name>
    <dbReference type="NCBI Taxonomy" id="582402"/>
    <lineage>
        <taxon>Bacteria</taxon>
        <taxon>Pseudomonadati</taxon>
        <taxon>Pseudomonadota</taxon>
        <taxon>Alphaproteobacteria</taxon>
        <taxon>Hyphomonadales</taxon>
        <taxon>Hyphomonadaceae</taxon>
        <taxon>Hirschia</taxon>
    </lineage>
</organism>
<name>C6XMS2_HIRBI</name>
<gene>
    <name evidence="3" type="ordered locus">Hbal_2306</name>
</gene>
<feature type="domain" description="VOC" evidence="2">
    <location>
        <begin position="12"/>
        <end position="150"/>
    </location>
</feature>
<dbReference type="SUPFAM" id="SSF54593">
    <property type="entry name" value="Glyoxalase/Bleomycin resistance protein/Dihydroxybiphenyl dioxygenase"/>
    <property type="match status" value="1"/>
</dbReference>
<dbReference type="eggNOG" id="COG0346">
    <property type="taxonomic scope" value="Bacteria"/>
</dbReference>
<evidence type="ECO:0000259" key="2">
    <source>
        <dbReference type="PROSITE" id="PS51819"/>
    </source>
</evidence>
<dbReference type="Proteomes" id="UP000002745">
    <property type="component" value="Chromosome"/>
</dbReference>
<dbReference type="InterPro" id="IPR051785">
    <property type="entry name" value="MMCE/EMCE_epimerase"/>
</dbReference>
<dbReference type="Pfam" id="PF13468">
    <property type="entry name" value="Glyoxalase_3"/>
    <property type="match status" value="1"/>
</dbReference>
<evidence type="ECO:0000313" key="4">
    <source>
        <dbReference type="Proteomes" id="UP000002745"/>
    </source>
</evidence>
<dbReference type="PANTHER" id="PTHR43048:SF3">
    <property type="entry name" value="METHYLMALONYL-COA EPIMERASE, MITOCHONDRIAL"/>
    <property type="match status" value="1"/>
</dbReference>
<dbReference type="RefSeq" id="WP_015828136.1">
    <property type="nucleotide sequence ID" value="NC_012982.1"/>
</dbReference>
<accession>C6XMS2</accession>
<dbReference type="PROSITE" id="PS51819">
    <property type="entry name" value="VOC"/>
    <property type="match status" value="2"/>
</dbReference>
<evidence type="ECO:0000313" key="3">
    <source>
        <dbReference type="EMBL" id="ACT59986.1"/>
    </source>
</evidence>
<dbReference type="InterPro" id="IPR025870">
    <property type="entry name" value="Glyoxalase-like_dom"/>
</dbReference>
<dbReference type="HOGENOM" id="CLU_085664_0_0_5"/>
<dbReference type="GO" id="GO:0046491">
    <property type="term" value="P:L-methylmalonyl-CoA metabolic process"/>
    <property type="evidence" value="ECO:0007669"/>
    <property type="project" value="TreeGrafter"/>
</dbReference>
<keyword evidence="3" id="KW-0560">Oxidoreductase</keyword>